<dbReference type="Gene3D" id="3.40.50.720">
    <property type="entry name" value="NAD(P)-binding Rossmann-like Domain"/>
    <property type="match status" value="1"/>
</dbReference>
<dbReference type="SUPFAM" id="SSF51735">
    <property type="entry name" value="NAD(P)-binding Rossmann-fold domains"/>
    <property type="match status" value="1"/>
</dbReference>
<dbReference type="Gene3D" id="3.90.110.10">
    <property type="entry name" value="Lactate dehydrogenase/glycoside hydrolase, family 4, C-terminal"/>
    <property type="match status" value="1"/>
</dbReference>
<evidence type="ECO:0000256" key="5">
    <source>
        <dbReference type="RuleBase" id="RU003369"/>
    </source>
</evidence>
<dbReference type="VEuPathDB" id="FungiDB:MYCTH_38939"/>
<dbReference type="PANTHER" id="PTHR43128">
    <property type="entry name" value="L-2-HYDROXYCARBOXYLATE DEHYDROGENASE (NAD(P)(+))"/>
    <property type="match status" value="1"/>
</dbReference>
<name>G2QMJ0_THET4</name>
<accession>G2QMJ0</accession>
<dbReference type="GeneID" id="11506215"/>
<dbReference type="KEGG" id="mtm:MYCTH_38939"/>
<feature type="domain" description="Lactate/malate dehydrogenase N-terminal" evidence="6">
    <location>
        <begin position="10"/>
        <end position="148"/>
    </location>
</feature>
<protein>
    <submittedName>
        <fullName evidence="8">Lactate/malate dehydrogenase</fullName>
    </submittedName>
</protein>
<feature type="active site" description="Proton acceptor" evidence="3">
    <location>
        <position position="181"/>
    </location>
</feature>
<dbReference type="Proteomes" id="UP000007322">
    <property type="component" value="Chromosome 6"/>
</dbReference>
<dbReference type="PRINTS" id="PR00086">
    <property type="entry name" value="LLDHDRGNASE"/>
</dbReference>
<dbReference type="SUPFAM" id="SSF56327">
    <property type="entry name" value="LDH C-terminal domain-like"/>
    <property type="match status" value="1"/>
</dbReference>
<keyword evidence="9" id="KW-1185">Reference proteome</keyword>
<evidence type="ECO:0000313" key="9">
    <source>
        <dbReference type="Proteomes" id="UP000007322"/>
    </source>
</evidence>
<evidence type="ECO:0000256" key="1">
    <source>
        <dbReference type="ARBA" id="ARBA00023002"/>
    </source>
</evidence>
<evidence type="ECO:0000256" key="4">
    <source>
        <dbReference type="PIRSR" id="PIRSR000102-3"/>
    </source>
</evidence>
<feature type="binding site" evidence="4">
    <location>
        <position position="101"/>
    </location>
    <ligand>
        <name>NAD(+)</name>
        <dbReference type="ChEBI" id="CHEBI:57540"/>
    </ligand>
</feature>
<dbReference type="STRING" id="573729.G2QMJ0"/>
<feature type="domain" description="Lactate/malate dehydrogenase C-terminal" evidence="7">
    <location>
        <begin position="151"/>
        <end position="312"/>
    </location>
</feature>
<reference evidence="8 9" key="1">
    <citation type="journal article" date="2011" name="Nat. Biotechnol.">
        <title>Comparative genomic analysis of the thermophilic biomass-degrading fungi Myceliophthora thermophila and Thielavia terrestris.</title>
        <authorList>
            <person name="Berka R.M."/>
            <person name="Grigoriev I.V."/>
            <person name="Otillar R."/>
            <person name="Salamov A."/>
            <person name="Grimwood J."/>
            <person name="Reid I."/>
            <person name="Ishmael N."/>
            <person name="John T."/>
            <person name="Darmond C."/>
            <person name="Moisan M.-C."/>
            <person name="Henrissat B."/>
            <person name="Coutinho P.M."/>
            <person name="Lombard V."/>
            <person name="Natvig D.O."/>
            <person name="Lindquist E."/>
            <person name="Schmutz J."/>
            <person name="Lucas S."/>
            <person name="Harris P."/>
            <person name="Powlowski J."/>
            <person name="Bellemare A."/>
            <person name="Taylor D."/>
            <person name="Butler G."/>
            <person name="de Vries R.P."/>
            <person name="Allijn I.E."/>
            <person name="van den Brink J."/>
            <person name="Ushinsky S."/>
            <person name="Storms R."/>
            <person name="Powell A.J."/>
            <person name="Paulsen I.T."/>
            <person name="Elbourne L.D.H."/>
            <person name="Baker S.E."/>
            <person name="Magnuson J."/>
            <person name="LaBoissiere S."/>
            <person name="Clutterbuck A.J."/>
            <person name="Martinez D."/>
            <person name="Wogulis M."/>
            <person name="de Leon A.L."/>
            <person name="Rey M.W."/>
            <person name="Tsang A."/>
        </authorList>
    </citation>
    <scope>NUCLEOTIDE SEQUENCE [LARGE SCALE GENOMIC DNA]</scope>
    <source>
        <strain evidence="9">ATCC 42464 / BCRC 31852 / DSM 1799</strain>
    </source>
</reference>
<comment type="similarity">
    <text evidence="5">Belongs to the LDH/MDH superfamily.</text>
</comment>
<evidence type="ECO:0000256" key="3">
    <source>
        <dbReference type="PIRSR" id="PIRSR000102-1"/>
    </source>
</evidence>
<dbReference type="CDD" id="cd00300">
    <property type="entry name" value="LDH_like"/>
    <property type="match status" value="1"/>
</dbReference>
<feature type="binding site" evidence="4">
    <location>
        <begin position="15"/>
        <end position="20"/>
    </location>
    <ligand>
        <name>NAD(+)</name>
        <dbReference type="ChEBI" id="CHEBI:57540"/>
    </ligand>
</feature>
<dbReference type="GO" id="GO:0004459">
    <property type="term" value="F:L-lactate dehydrogenase (NAD+) activity"/>
    <property type="evidence" value="ECO:0007669"/>
    <property type="project" value="TreeGrafter"/>
</dbReference>
<evidence type="ECO:0000256" key="2">
    <source>
        <dbReference type="ARBA" id="ARBA00023027"/>
    </source>
</evidence>
<dbReference type="PANTHER" id="PTHR43128:SF16">
    <property type="entry name" value="L-LACTATE DEHYDROGENASE"/>
    <property type="match status" value="1"/>
</dbReference>
<evidence type="ECO:0000259" key="7">
    <source>
        <dbReference type="Pfam" id="PF02866"/>
    </source>
</evidence>
<dbReference type="InParanoid" id="G2QMJ0"/>
<dbReference type="InterPro" id="IPR022383">
    <property type="entry name" value="Lactate/malate_DH_C"/>
</dbReference>
<dbReference type="OMA" id="THLDSMR"/>
<dbReference type="InterPro" id="IPR015955">
    <property type="entry name" value="Lactate_DH/Glyco_Ohase_4_C"/>
</dbReference>
<dbReference type="AlphaFoldDB" id="G2QMJ0"/>
<dbReference type="OrthoDB" id="6270329at2759"/>
<dbReference type="RefSeq" id="XP_003666415.1">
    <property type="nucleotide sequence ID" value="XM_003666367.1"/>
</dbReference>
<dbReference type="PIRSF" id="PIRSF000102">
    <property type="entry name" value="Lac_mal_DH"/>
    <property type="match status" value="1"/>
</dbReference>
<gene>
    <name evidence="8" type="ORF">MYCTH_38939</name>
</gene>
<dbReference type="Pfam" id="PF00056">
    <property type="entry name" value="Ldh_1_N"/>
    <property type="match status" value="1"/>
</dbReference>
<evidence type="ECO:0000313" key="8">
    <source>
        <dbReference type="EMBL" id="AEO61170.1"/>
    </source>
</evidence>
<feature type="binding site" evidence="4">
    <location>
        <position position="40"/>
    </location>
    <ligand>
        <name>NAD(+)</name>
        <dbReference type="ChEBI" id="CHEBI:57540"/>
    </ligand>
</feature>
<organism evidence="8 9">
    <name type="scientific">Thermothelomyces thermophilus (strain ATCC 42464 / BCRC 31852 / DSM 1799)</name>
    <name type="common">Sporotrichum thermophile</name>
    <dbReference type="NCBI Taxonomy" id="573729"/>
    <lineage>
        <taxon>Eukaryota</taxon>
        <taxon>Fungi</taxon>
        <taxon>Dikarya</taxon>
        <taxon>Ascomycota</taxon>
        <taxon>Pezizomycotina</taxon>
        <taxon>Sordariomycetes</taxon>
        <taxon>Sordariomycetidae</taxon>
        <taxon>Sordariales</taxon>
        <taxon>Chaetomiaceae</taxon>
        <taxon>Thermothelomyces</taxon>
    </lineage>
</organism>
<dbReference type="EMBL" id="CP003007">
    <property type="protein sequence ID" value="AEO61170.1"/>
    <property type="molecule type" value="Genomic_DNA"/>
</dbReference>
<dbReference type="InterPro" id="IPR036291">
    <property type="entry name" value="NAD(P)-bd_dom_sf"/>
</dbReference>
<keyword evidence="1 5" id="KW-0560">Oxidoreductase</keyword>
<dbReference type="InterPro" id="IPR001236">
    <property type="entry name" value="Lactate/malate_DH_N"/>
</dbReference>
<dbReference type="GO" id="GO:0006089">
    <property type="term" value="P:lactate metabolic process"/>
    <property type="evidence" value="ECO:0007669"/>
    <property type="project" value="TreeGrafter"/>
</dbReference>
<feature type="binding site" evidence="4">
    <location>
        <begin position="124"/>
        <end position="126"/>
    </location>
    <ligand>
        <name>NAD(+)</name>
        <dbReference type="ChEBI" id="CHEBI:57540"/>
    </ligand>
</feature>
<evidence type="ECO:0000259" key="6">
    <source>
        <dbReference type="Pfam" id="PF00056"/>
    </source>
</evidence>
<sequence>MSGNEKPTSRIAIVGVGQVGAAAAYALILESVAGELLLVDIKADWRDGQVRDLADVAYGIGSGTRVRAATHREAGQCDIVVITAGSKWSIGETNVQHMHRNVSVMRSVMRDMTPFRSDAIVIVVSNPVDLLTSIAQELSGLPRFQVFGSGTFLDSVRLRGLVADKAGVSADAIHLSVVGLHGDSQVVTWSTATVNGVPLDRFVAPVVSGVELMHADLEDECKFRSEHIIRAKGGTPFGIGSVVASLCSTVLRDKGDVRPVSYYQPDYGCCFSLPVVLGRKGIMRTIAMPLDEREKATVSRSAQRLKETIERLHKSQ</sequence>
<dbReference type="Pfam" id="PF02866">
    <property type="entry name" value="Ldh_1_C"/>
    <property type="match status" value="1"/>
</dbReference>
<proteinExistence type="inferred from homology"/>
<dbReference type="eggNOG" id="KOG1495">
    <property type="taxonomic scope" value="Eukaryota"/>
</dbReference>
<dbReference type="HOGENOM" id="CLU_045401_1_2_1"/>
<keyword evidence="2 4" id="KW-0520">NAD</keyword>
<dbReference type="InterPro" id="IPR001557">
    <property type="entry name" value="L-lactate/malate_DH"/>
</dbReference>